<comment type="caution">
    <text evidence="1">The sequence shown here is derived from an EMBL/GenBank/DDBJ whole genome shotgun (WGS) entry which is preliminary data.</text>
</comment>
<dbReference type="InterPro" id="IPR055151">
    <property type="entry name" value="GH113"/>
</dbReference>
<accession>A0A4Y8QB93</accession>
<keyword evidence="2" id="KW-1185">Reference proteome</keyword>
<dbReference type="InterPro" id="IPR017853">
    <property type="entry name" value="GH"/>
</dbReference>
<dbReference type="EMBL" id="MYFO01000002">
    <property type="protein sequence ID" value="TFE91295.1"/>
    <property type="molecule type" value="Genomic_DNA"/>
</dbReference>
<dbReference type="SUPFAM" id="SSF51445">
    <property type="entry name" value="(Trans)glycosidases"/>
    <property type="match status" value="1"/>
</dbReference>
<dbReference type="Pfam" id="PF22612">
    <property type="entry name" value="GH113"/>
    <property type="match status" value="1"/>
</dbReference>
<gene>
    <name evidence="1" type="ORF">B5M42_02290</name>
</gene>
<dbReference type="OrthoDB" id="9773531at2"/>
<keyword evidence="1" id="KW-0624">Polysaccharide degradation</keyword>
<keyword evidence="1" id="KW-0326">Glycosidase</keyword>
<keyword evidence="1" id="KW-0378">Hydrolase</keyword>
<dbReference type="GO" id="GO:0045493">
    <property type="term" value="P:xylan catabolic process"/>
    <property type="evidence" value="ECO:0007669"/>
    <property type="project" value="UniProtKB-KW"/>
</dbReference>
<dbReference type="AlphaFoldDB" id="A0A4Y8QB93"/>
<dbReference type="RefSeq" id="WP_134749274.1">
    <property type="nucleotide sequence ID" value="NZ_MYFO02000004.1"/>
</dbReference>
<keyword evidence="1" id="KW-0858">Xylan degradation</keyword>
<evidence type="ECO:0000313" key="1">
    <source>
        <dbReference type="EMBL" id="TFE91295.1"/>
    </source>
</evidence>
<dbReference type="Gene3D" id="3.20.20.80">
    <property type="entry name" value="Glycosidases"/>
    <property type="match status" value="1"/>
</dbReference>
<dbReference type="GO" id="GO:0016798">
    <property type="term" value="F:hydrolase activity, acting on glycosyl bonds"/>
    <property type="evidence" value="ECO:0007669"/>
    <property type="project" value="UniProtKB-KW"/>
</dbReference>
<sequence length="316" mass="36224">MNWKYGQVNGMTWGWTGARGTWGCAEADRSMEEMAKLGVDWVTLAFAAYQDHPQATTIRYEEAPTITDDELRRAIAKARELGMRICLKPIVNCSNGVWRAHIGFFEQDVPGEPSWTEWFASYERFMEHYARIAEEEQVELFAVGCEMVQMDRREAQIRAMIAKVRSVYSGLITYNCDKYQEDRIGWWDAVDVISSSGYYPTGTWEAHLARIQSVVDAYGKPFLFLEGGCPSREGASLRPNDWSLAGAADEEEQARYYEEVFRHCQPQSWVLGFMFWDWPARLYAPADAAANDDYCIYGKKAAEVVSRYYQSRSLIG</sequence>
<evidence type="ECO:0000313" key="2">
    <source>
        <dbReference type="Proteomes" id="UP000298246"/>
    </source>
</evidence>
<keyword evidence="1" id="KW-0119">Carbohydrate metabolism</keyword>
<reference evidence="1 2" key="1">
    <citation type="submission" date="2017-03" db="EMBL/GenBank/DDBJ databases">
        <title>Isolation of Levoglucosan Utilizing Bacteria.</title>
        <authorList>
            <person name="Arya A.S."/>
        </authorList>
    </citation>
    <scope>NUCLEOTIDE SEQUENCE [LARGE SCALE GENOMIC DNA]</scope>
    <source>
        <strain evidence="1 2">MEC069</strain>
    </source>
</reference>
<name>A0A4Y8QB93_9BACL</name>
<protein>
    <submittedName>
        <fullName evidence="1">1,4-beta-xylanase</fullName>
    </submittedName>
</protein>
<organism evidence="1 2">
    <name type="scientific">Paenibacillus athensensis</name>
    <dbReference type="NCBI Taxonomy" id="1967502"/>
    <lineage>
        <taxon>Bacteria</taxon>
        <taxon>Bacillati</taxon>
        <taxon>Bacillota</taxon>
        <taxon>Bacilli</taxon>
        <taxon>Bacillales</taxon>
        <taxon>Paenibacillaceae</taxon>
        <taxon>Paenibacillus</taxon>
    </lineage>
</organism>
<dbReference type="Proteomes" id="UP000298246">
    <property type="component" value="Unassembled WGS sequence"/>
</dbReference>
<proteinExistence type="predicted"/>